<keyword evidence="4" id="KW-0808">Transferase</keyword>
<accession>A0A4R2JX57</accession>
<feature type="transmembrane region" description="Helical" evidence="9">
    <location>
        <begin position="24"/>
        <end position="40"/>
    </location>
</feature>
<keyword evidence="8" id="KW-0902">Two-component regulatory system</keyword>
<evidence type="ECO:0000256" key="8">
    <source>
        <dbReference type="ARBA" id="ARBA00023012"/>
    </source>
</evidence>
<keyword evidence="7" id="KW-0067">ATP-binding</keyword>
<dbReference type="InterPro" id="IPR050482">
    <property type="entry name" value="Sensor_HK_TwoCompSys"/>
</dbReference>
<name>A0A4R2JX57_9PSEU</name>
<comment type="catalytic activity">
    <reaction evidence="1">
        <text>ATP + protein L-histidine = ADP + protein N-phospho-L-histidine.</text>
        <dbReference type="EC" id="2.7.13.3"/>
    </reaction>
</comment>
<dbReference type="EC" id="2.7.13.3" evidence="2"/>
<evidence type="ECO:0000313" key="14">
    <source>
        <dbReference type="Proteomes" id="UP000295680"/>
    </source>
</evidence>
<evidence type="ECO:0000256" key="4">
    <source>
        <dbReference type="ARBA" id="ARBA00022679"/>
    </source>
</evidence>
<evidence type="ECO:0000256" key="2">
    <source>
        <dbReference type="ARBA" id="ARBA00012438"/>
    </source>
</evidence>
<dbReference type="InterPro" id="IPR011712">
    <property type="entry name" value="Sig_transdc_His_kin_sub3_dim/P"/>
</dbReference>
<feature type="domain" description="DUF7134" evidence="12">
    <location>
        <begin position="6"/>
        <end position="120"/>
    </location>
</feature>
<dbReference type="PANTHER" id="PTHR24421:SF10">
    <property type="entry name" value="NITRATE_NITRITE SENSOR PROTEIN NARQ"/>
    <property type="match status" value="1"/>
</dbReference>
<feature type="transmembrane region" description="Helical" evidence="9">
    <location>
        <begin position="96"/>
        <end position="118"/>
    </location>
</feature>
<dbReference type="GO" id="GO:0016020">
    <property type="term" value="C:membrane"/>
    <property type="evidence" value="ECO:0007669"/>
    <property type="project" value="InterPro"/>
</dbReference>
<evidence type="ECO:0000259" key="12">
    <source>
        <dbReference type="Pfam" id="PF23539"/>
    </source>
</evidence>
<dbReference type="CDD" id="cd16917">
    <property type="entry name" value="HATPase_UhpB-NarQ-NarX-like"/>
    <property type="match status" value="1"/>
</dbReference>
<dbReference type="Pfam" id="PF02518">
    <property type="entry name" value="HATPase_c"/>
    <property type="match status" value="1"/>
</dbReference>
<protein>
    <recommendedName>
        <fullName evidence="2">histidine kinase</fullName>
        <ecNumber evidence="2">2.7.13.3</ecNumber>
    </recommendedName>
</protein>
<keyword evidence="9" id="KW-0812">Transmembrane</keyword>
<evidence type="ECO:0000313" key="13">
    <source>
        <dbReference type="EMBL" id="TCO65083.1"/>
    </source>
</evidence>
<feature type="domain" description="Histidine kinase/HSP90-like ATPase" evidence="10">
    <location>
        <begin position="237"/>
        <end position="318"/>
    </location>
</feature>
<dbReference type="InterPro" id="IPR003594">
    <property type="entry name" value="HATPase_dom"/>
</dbReference>
<reference evidence="13 14" key="1">
    <citation type="submission" date="2019-03" db="EMBL/GenBank/DDBJ databases">
        <title>Genomic Encyclopedia of Type Strains, Phase IV (KMG-IV): sequencing the most valuable type-strain genomes for metagenomic binning, comparative biology and taxonomic classification.</title>
        <authorList>
            <person name="Goeker M."/>
        </authorList>
    </citation>
    <scope>NUCLEOTIDE SEQUENCE [LARGE SCALE GENOMIC DNA]</scope>
    <source>
        <strain evidence="13 14">DSM 45934</strain>
    </source>
</reference>
<evidence type="ECO:0000256" key="7">
    <source>
        <dbReference type="ARBA" id="ARBA00022840"/>
    </source>
</evidence>
<proteinExistence type="predicted"/>
<dbReference type="GO" id="GO:0005524">
    <property type="term" value="F:ATP binding"/>
    <property type="evidence" value="ECO:0007669"/>
    <property type="project" value="UniProtKB-KW"/>
</dbReference>
<keyword evidence="5" id="KW-0547">Nucleotide-binding</keyword>
<keyword evidence="9" id="KW-1133">Transmembrane helix</keyword>
<evidence type="ECO:0000256" key="1">
    <source>
        <dbReference type="ARBA" id="ARBA00000085"/>
    </source>
</evidence>
<dbReference type="Gene3D" id="1.20.5.1930">
    <property type="match status" value="1"/>
</dbReference>
<feature type="transmembrane region" description="Helical" evidence="9">
    <location>
        <begin position="46"/>
        <end position="63"/>
    </location>
</feature>
<keyword evidence="6 13" id="KW-0418">Kinase</keyword>
<evidence type="ECO:0000259" key="11">
    <source>
        <dbReference type="Pfam" id="PF07730"/>
    </source>
</evidence>
<dbReference type="EMBL" id="SLWS01000001">
    <property type="protein sequence ID" value="TCO65083.1"/>
    <property type="molecule type" value="Genomic_DNA"/>
</dbReference>
<evidence type="ECO:0000256" key="5">
    <source>
        <dbReference type="ARBA" id="ARBA00022741"/>
    </source>
</evidence>
<dbReference type="Pfam" id="PF23539">
    <property type="entry name" value="DUF7134"/>
    <property type="match status" value="1"/>
</dbReference>
<feature type="transmembrane region" description="Helical" evidence="9">
    <location>
        <begin position="70"/>
        <end position="90"/>
    </location>
</feature>
<gene>
    <name evidence="13" type="ORF">EV192_101867</name>
</gene>
<keyword evidence="3" id="KW-0597">Phosphoprotein</keyword>
<dbReference type="Proteomes" id="UP000295680">
    <property type="component" value="Unassembled WGS sequence"/>
</dbReference>
<feature type="domain" description="Signal transduction histidine kinase subgroup 3 dimerisation and phosphoacceptor" evidence="11">
    <location>
        <begin position="134"/>
        <end position="199"/>
    </location>
</feature>
<dbReference type="GO" id="GO:0046983">
    <property type="term" value="F:protein dimerization activity"/>
    <property type="evidence" value="ECO:0007669"/>
    <property type="project" value="InterPro"/>
</dbReference>
<comment type="caution">
    <text evidence="13">The sequence shown here is derived from an EMBL/GenBank/DDBJ whole genome shotgun (WGS) entry which is preliminary data.</text>
</comment>
<dbReference type="InterPro" id="IPR036890">
    <property type="entry name" value="HATPase_C_sf"/>
</dbReference>
<dbReference type="PANTHER" id="PTHR24421">
    <property type="entry name" value="NITRATE/NITRITE SENSOR PROTEIN NARX-RELATED"/>
    <property type="match status" value="1"/>
</dbReference>
<sequence length="319" mass="33845">MSWLALGAMVLGCVPLIWRRRRPVLVLATIAPALVASVFWHLDSGLGLVFVAWIALYGVPAYAPRRHANITGVAVIVVAVAVLAAMVPVTEEKSQGGVMLAVVTMVGYLGSAWALGLYHRVLQDQARTQATAEERTRIARELHDMLAHTMSGMVILAGGGRRAARTDPAAAVAVLAEIEQAGRQGMAETRALVDSLRGPTLANLSTLVDRIRRTGLPVQVTISGEARVLPLDVDLATYRIVQESLTNVLRHAGPATARVYVRYLPNVVEVRVDDDGCGGSAEFGHGLKGMRERACLAGGELTAGPAPDGGWSVRAVFPA</sequence>
<dbReference type="OrthoDB" id="227596at2"/>
<evidence type="ECO:0000256" key="9">
    <source>
        <dbReference type="SAM" id="Phobius"/>
    </source>
</evidence>
<organism evidence="13 14">
    <name type="scientific">Actinocrispum wychmicini</name>
    <dbReference type="NCBI Taxonomy" id="1213861"/>
    <lineage>
        <taxon>Bacteria</taxon>
        <taxon>Bacillati</taxon>
        <taxon>Actinomycetota</taxon>
        <taxon>Actinomycetes</taxon>
        <taxon>Pseudonocardiales</taxon>
        <taxon>Pseudonocardiaceae</taxon>
        <taxon>Actinocrispum</taxon>
    </lineage>
</organism>
<evidence type="ECO:0000256" key="6">
    <source>
        <dbReference type="ARBA" id="ARBA00022777"/>
    </source>
</evidence>
<dbReference type="RefSeq" id="WP_132111258.1">
    <property type="nucleotide sequence ID" value="NZ_SLWS01000001.1"/>
</dbReference>
<keyword evidence="9" id="KW-0472">Membrane</keyword>
<dbReference type="Pfam" id="PF07730">
    <property type="entry name" value="HisKA_3"/>
    <property type="match status" value="1"/>
</dbReference>
<dbReference type="AlphaFoldDB" id="A0A4R2JX57"/>
<dbReference type="InterPro" id="IPR055558">
    <property type="entry name" value="DUF7134"/>
</dbReference>
<dbReference type="GO" id="GO:0000155">
    <property type="term" value="F:phosphorelay sensor kinase activity"/>
    <property type="evidence" value="ECO:0007669"/>
    <property type="project" value="InterPro"/>
</dbReference>
<dbReference type="Gene3D" id="3.30.565.10">
    <property type="entry name" value="Histidine kinase-like ATPase, C-terminal domain"/>
    <property type="match status" value="1"/>
</dbReference>
<evidence type="ECO:0000256" key="3">
    <source>
        <dbReference type="ARBA" id="ARBA00022553"/>
    </source>
</evidence>
<dbReference type="SUPFAM" id="SSF55874">
    <property type="entry name" value="ATPase domain of HSP90 chaperone/DNA topoisomerase II/histidine kinase"/>
    <property type="match status" value="1"/>
</dbReference>
<keyword evidence="14" id="KW-1185">Reference proteome</keyword>
<evidence type="ECO:0000259" key="10">
    <source>
        <dbReference type="Pfam" id="PF02518"/>
    </source>
</evidence>